<organism evidence="2 3">
    <name type="scientific">Streptomyces wuyuanensis</name>
    <dbReference type="NCBI Taxonomy" id="1196353"/>
    <lineage>
        <taxon>Bacteria</taxon>
        <taxon>Bacillati</taxon>
        <taxon>Actinomycetota</taxon>
        <taxon>Actinomycetes</taxon>
        <taxon>Kitasatosporales</taxon>
        <taxon>Streptomycetaceae</taxon>
        <taxon>Streptomyces</taxon>
    </lineage>
</organism>
<gene>
    <name evidence="2" type="ORF">SAMN05444921_115184</name>
</gene>
<dbReference type="PROSITE" id="PS51459">
    <property type="entry name" value="FIDO"/>
    <property type="match status" value="1"/>
</dbReference>
<keyword evidence="3" id="KW-1185">Reference proteome</keyword>
<dbReference type="SUPFAM" id="SSF140931">
    <property type="entry name" value="Fic-like"/>
    <property type="match status" value="1"/>
</dbReference>
<evidence type="ECO:0000313" key="2">
    <source>
        <dbReference type="EMBL" id="SDM94090.1"/>
    </source>
</evidence>
<dbReference type="InterPro" id="IPR036597">
    <property type="entry name" value="Fido-like_dom_sf"/>
</dbReference>
<evidence type="ECO:0000259" key="1">
    <source>
        <dbReference type="PROSITE" id="PS51459"/>
    </source>
</evidence>
<accession>A0A1G9XBG4</accession>
<evidence type="ECO:0000313" key="3">
    <source>
        <dbReference type="Proteomes" id="UP000199063"/>
    </source>
</evidence>
<dbReference type="RefSeq" id="WP_093657718.1">
    <property type="nucleotide sequence ID" value="NZ_FNHI01000015.1"/>
</dbReference>
<dbReference type="GeneID" id="40831820"/>
<protein>
    <submittedName>
        <fullName evidence="2">Fic/DOC family protein</fullName>
    </submittedName>
</protein>
<dbReference type="InterPro" id="IPR003812">
    <property type="entry name" value="Fido"/>
</dbReference>
<dbReference type="EMBL" id="FNHI01000015">
    <property type="protein sequence ID" value="SDM94090.1"/>
    <property type="molecule type" value="Genomic_DNA"/>
</dbReference>
<name>A0A1G9XBG4_9ACTN</name>
<dbReference type="STRING" id="1196353.SAMN05444921_115184"/>
<feature type="domain" description="Fido" evidence="1">
    <location>
        <begin position="83"/>
        <end position="220"/>
    </location>
</feature>
<dbReference type="Pfam" id="PF02661">
    <property type="entry name" value="Fic"/>
    <property type="match status" value="1"/>
</dbReference>
<dbReference type="AlphaFoldDB" id="A0A1G9XBG4"/>
<reference evidence="3" key="1">
    <citation type="submission" date="2016-10" db="EMBL/GenBank/DDBJ databases">
        <authorList>
            <person name="Varghese N."/>
            <person name="Submissions S."/>
        </authorList>
    </citation>
    <scope>NUCLEOTIDE SEQUENCE [LARGE SCALE GENOMIC DNA]</scope>
    <source>
        <strain evidence="3">CGMCC 4.7042</strain>
    </source>
</reference>
<sequence length="220" mass="23388">MRAAGATVAEDGADALAVWCGVRRQVDWERLDSGVVAGPVTPAVDGFTAWCGGPVSRRDPARAQRLLSAYAAVRADAACGSPLTFGVLSRWQQSVLGTSEAVPFRTGDAYAKGGRERYGLTHSTEADFARCLHDCADRAVPLVARAARVYLDVAFFHPFDDGNARSALLALVFVLAREGVALDEVGPLRTTRHADDPAGAEDLVRLVALLVRASARRSGR</sequence>
<proteinExistence type="predicted"/>
<dbReference type="Gene3D" id="1.10.3290.10">
    <property type="entry name" value="Fido-like domain"/>
    <property type="match status" value="1"/>
</dbReference>
<dbReference type="OrthoDB" id="5523488at2"/>
<dbReference type="Proteomes" id="UP000199063">
    <property type="component" value="Unassembled WGS sequence"/>
</dbReference>